<dbReference type="SUPFAM" id="SSF53807">
    <property type="entry name" value="Helical backbone' metal receptor"/>
    <property type="match status" value="1"/>
</dbReference>
<proteinExistence type="inferred from homology"/>
<evidence type="ECO:0000313" key="7">
    <source>
        <dbReference type="EMBL" id="SEO11193.1"/>
    </source>
</evidence>
<comment type="similarity">
    <text evidence="2">Belongs to the bacterial solute-binding protein 8 family.</text>
</comment>
<evidence type="ECO:0000256" key="3">
    <source>
        <dbReference type="ARBA" id="ARBA00022448"/>
    </source>
</evidence>
<dbReference type="STRING" id="310780.SAMN05216267_1017140"/>
<feature type="compositionally biased region" description="Low complexity" evidence="5">
    <location>
        <begin position="1"/>
        <end position="19"/>
    </location>
</feature>
<evidence type="ECO:0000256" key="4">
    <source>
        <dbReference type="ARBA" id="ARBA00022729"/>
    </source>
</evidence>
<comment type="subcellular location">
    <subcellularLocation>
        <location evidence="1">Cell envelope</location>
    </subcellularLocation>
</comment>
<feature type="region of interest" description="Disordered" evidence="5">
    <location>
        <begin position="49"/>
        <end position="77"/>
    </location>
</feature>
<keyword evidence="8" id="KW-1185">Reference proteome</keyword>
<sequence length="364" mass="37551">MHTSRSTSVSGTSASRPSAAEMSRRGLLAAGGTVGLGALLAACGGSSGSGGSDAAGPKGSGTGTATTPAGPWTFTDDRKQQVKLDRTPAHLVAYVGAAAALHDYGIECAGVFGPTKLKDGSADAQAGDLDVAKVTVIGNTWGEFSIEKYAALSPGLLISHMYQAPTLWYVPDESAKKILAIAPSVGVDVAGVPLTTPLRRYAELATSLGADMASSANAAQKTRFEKASADLRAAVKAHPGVKVMACSGAADAFYVSTPSSAADLTYYRSLGVDFIVPNKVQGGFFETLSWENADKYRADVMMLDNRSATLQPKDLAGKPTWARLPAVKAGQVLGWPSEPIFSYGKCAARIEALTQAITSAKKVS</sequence>
<feature type="region of interest" description="Disordered" evidence="5">
    <location>
        <begin position="1"/>
        <end position="22"/>
    </location>
</feature>
<dbReference type="GO" id="GO:0030288">
    <property type="term" value="C:outer membrane-bounded periplasmic space"/>
    <property type="evidence" value="ECO:0007669"/>
    <property type="project" value="TreeGrafter"/>
</dbReference>
<feature type="compositionally biased region" description="Low complexity" evidence="5">
    <location>
        <begin position="63"/>
        <end position="73"/>
    </location>
</feature>
<evidence type="ECO:0000256" key="1">
    <source>
        <dbReference type="ARBA" id="ARBA00004196"/>
    </source>
</evidence>
<reference evidence="7 8" key="1">
    <citation type="submission" date="2016-10" db="EMBL/GenBank/DDBJ databases">
        <authorList>
            <person name="de Groot N.N."/>
        </authorList>
    </citation>
    <scope>NUCLEOTIDE SEQUENCE [LARGE SCALE GENOMIC DNA]</scope>
    <source>
        <strain evidence="7 8">CGMCC 4.2026</strain>
    </source>
</reference>
<evidence type="ECO:0000256" key="2">
    <source>
        <dbReference type="ARBA" id="ARBA00008814"/>
    </source>
</evidence>
<dbReference type="PROSITE" id="PS51318">
    <property type="entry name" value="TAT"/>
    <property type="match status" value="1"/>
</dbReference>
<dbReference type="Gene3D" id="3.40.50.1980">
    <property type="entry name" value="Nitrogenase molybdenum iron protein domain"/>
    <property type="match status" value="2"/>
</dbReference>
<dbReference type="Pfam" id="PF01497">
    <property type="entry name" value="Peripla_BP_2"/>
    <property type="match status" value="1"/>
</dbReference>
<evidence type="ECO:0000259" key="6">
    <source>
        <dbReference type="PROSITE" id="PS50983"/>
    </source>
</evidence>
<keyword evidence="3" id="KW-0813">Transport</keyword>
<dbReference type="PROSITE" id="PS50983">
    <property type="entry name" value="FE_B12_PBP"/>
    <property type="match status" value="1"/>
</dbReference>
<dbReference type="GO" id="GO:1901678">
    <property type="term" value="P:iron coordination entity transport"/>
    <property type="evidence" value="ECO:0007669"/>
    <property type="project" value="UniProtKB-ARBA"/>
</dbReference>
<accession>A0A1H8M1E7</accession>
<dbReference type="InterPro" id="IPR006311">
    <property type="entry name" value="TAT_signal"/>
</dbReference>
<gene>
    <name evidence="7" type="ORF">SAMN05216267_1017140</name>
</gene>
<dbReference type="PANTHER" id="PTHR30532">
    <property type="entry name" value="IRON III DICITRATE-BINDING PERIPLASMIC PROTEIN"/>
    <property type="match status" value="1"/>
</dbReference>
<feature type="domain" description="Fe/B12 periplasmic-binding" evidence="6">
    <location>
        <begin position="80"/>
        <end position="364"/>
    </location>
</feature>
<organism evidence="7 8">
    <name type="scientific">Actinacidiphila rubida</name>
    <dbReference type="NCBI Taxonomy" id="310780"/>
    <lineage>
        <taxon>Bacteria</taxon>
        <taxon>Bacillati</taxon>
        <taxon>Actinomycetota</taxon>
        <taxon>Actinomycetes</taxon>
        <taxon>Kitasatosporales</taxon>
        <taxon>Streptomycetaceae</taxon>
        <taxon>Actinacidiphila</taxon>
    </lineage>
</organism>
<dbReference type="Proteomes" id="UP000181951">
    <property type="component" value="Unassembled WGS sequence"/>
</dbReference>
<dbReference type="InterPro" id="IPR051313">
    <property type="entry name" value="Bact_iron-sidero_bind"/>
</dbReference>
<protein>
    <submittedName>
        <fullName evidence="7">Iron complex transport system substrate-binding protein</fullName>
    </submittedName>
</protein>
<dbReference type="EMBL" id="FODD01000017">
    <property type="protein sequence ID" value="SEO11193.1"/>
    <property type="molecule type" value="Genomic_DNA"/>
</dbReference>
<feature type="compositionally biased region" description="Gly residues" evidence="5">
    <location>
        <begin position="49"/>
        <end position="62"/>
    </location>
</feature>
<name>A0A1H8M1E7_9ACTN</name>
<dbReference type="AlphaFoldDB" id="A0A1H8M1E7"/>
<keyword evidence="4" id="KW-0732">Signal</keyword>
<dbReference type="PANTHER" id="PTHR30532:SF24">
    <property type="entry name" value="FERRIC ENTEROBACTIN-BINDING PERIPLASMIC PROTEIN FEPB"/>
    <property type="match status" value="1"/>
</dbReference>
<evidence type="ECO:0000256" key="5">
    <source>
        <dbReference type="SAM" id="MobiDB-lite"/>
    </source>
</evidence>
<dbReference type="InterPro" id="IPR002491">
    <property type="entry name" value="ABC_transptr_periplasmic_BD"/>
</dbReference>
<evidence type="ECO:0000313" key="8">
    <source>
        <dbReference type="Proteomes" id="UP000181951"/>
    </source>
</evidence>